<protein>
    <submittedName>
        <fullName evidence="2">Exosortase F system-associated protein</fullName>
    </submittedName>
</protein>
<dbReference type="InterPro" id="IPR026414">
    <property type="entry name" value="ExosoTase_F-assoc_memb"/>
</dbReference>
<keyword evidence="1" id="KW-0472">Membrane</keyword>
<keyword evidence="1" id="KW-1133">Transmembrane helix</keyword>
<keyword evidence="3" id="KW-1185">Reference proteome</keyword>
<dbReference type="Proteomes" id="UP001597201">
    <property type="component" value="Unassembled WGS sequence"/>
</dbReference>
<name>A0ABW3Y3I3_9FLAO</name>
<dbReference type="RefSeq" id="WP_377177662.1">
    <property type="nucleotide sequence ID" value="NZ_JBHTMY010000003.1"/>
</dbReference>
<dbReference type="NCBIfam" id="TIGR04127">
    <property type="entry name" value="flavo_near_exo"/>
    <property type="match status" value="1"/>
</dbReference>
<proteinExistence type="predicted"/>
<evidence type="ECO:0000313" key="2">
    <source>
        <dbReference type="EMBL" id="MFD1315460.1"/>
    </source>
</evidence>
<evidence type="ECO:0000313" key="3">
    <source>
        <dbReference type="Proteomes" id="UP001597201"/>
    </source>
</evidence>
<organism evidence="2 3">
    <name type="scientific">Namhaeicola litoreus</name>
    <dbReference type="NCBI Taxonomy" id="1052145"/>
    <lineage>
        <taxon>Bacteria</taxon>
        <taxon>Pseudomonadati</taxon>
        <taxon>Bacteroidota</taxon>
        <taxon>Flavobacteriia</taxon>
        <taxon>Flavobacteriales</taxon>
        <taxon>Flavobacteriaceae</taxon>
        <taxon>Namhaeicola</taxon>
    </lineage>
</organism>
<feature type="transmembrane region" description="Helical" evidence="1">
    <location>
        <begin position="53"/>
        <end position="76"/>
    </location>
</feature>
<accession>A0ABW3Y3I3</accession>
<gene>
    <name evidence="2" type="ORF">ACFQ39_07510</name>
</gene>
<sequence>MNRKTSILLLILLFIFLVGFRSLANRIFYDPFLTYFDHDYLSEPIPKYNSLKLFFHLFLRFLINTIASIGIIWLTFKDQNLIRFSIKFYGVAFLCLSFAYFVILNGELKDGYLFVFYVRRFLIHPLLLIVLLPAFYYKHGKLSI</sequence>
<keyword evidence="1" id="KW-0812">Transmembrane</keyword>
<comment type="caution">
    <text evidence="2">The sequence shown here is derived from an EMBL/GenBank/DDBJ whole genome shotgun (WGS) entry which is preliminary data.</text>
</comment>
<feature type="transmembrane region" description="Helical" evidence="1">
    <location>
        <begin position="88"/>
        <end position="106"/>
    </location>
</feature>
<dbReference type="EMBL" id="JBHTMY010000003">
    <property type="protein sequence ID" value="MFD1315460.1"/>
    <property type="molecule type" value="Genomic_DNA"/>
</dbReference>
<feature type="transmembrane region" description="Helical" evidence="1">
    <location>
        <begin position="112"/>
        <end position="137"/>
    </location>
</feature>
<evidence type="ECO:0000256" key="1">
    <source>
        <dbReference type="SAM" id="Phobius"/>
    </source>
</evidence>
<reference evidence="3" key="1">
    <citation type="journal article" date="2019" name="Int. J. Syst. Evol. Microbiol.">
        <title>The Global Catalogue of Microorganisms (GCM) 10K type strain sequencing project: providing services to taxonomists for standard genome sequencing and annotation.</title>
        <authorList>
            <consortium name="The Broad Institute Genomics Platform"/>
            <consortium name="The Broad Institute Genome Sequencing Center for Infectious Disease"/>
            <person name="Wu L."/>
            <person name="Ma J."/>
        </authorList>
    </citation>
    <scope>NUCLEOTIDE SEQUENCE [LARGE SCALE GENOMIC DNA]</scope>
    <source>
        <strain evidence="3">CCUG 61485</strain>
    </source>
</reference>